<gene>
    <name evidence="2" type="primary">B1112D09.5</name>
</gene>
<dbReference type="Proteomes" id="UP000817658">
    <property type="component" value="Chromosome 1"/>
</dbReference>
<evidence type="ECO:0000256" key="1">
    <source>
        <dbReference type="SAM" id="Phobius"/>
    </source>
</evidence>
<organism evidence="2">
    <name type="scientific">Oryza sativa subsp. japonica</name>
    <name type="common">Rice</name>
    <dbReference type="NCBI Taxonomy" id="39947"/>
    <lineage>
        <taxon>Eukaryota</taxon>
        <taxon>Viridiplantae</taxon>
        <taxon>Streptophyta</taxon>
        <taxon>Embryophyta</taxon>
        <taxon>Tracheophyta</taxon>
        <taxon>Spermatophyta</taxon>
        <taxon>Magnoliopsida</taxon>
        <taxon>Liliopsida</taxon>
        <taxon>Poales</taxon>
        <taxon>Poaceae</taxon>
        <taxon>BOP clade</taxon>
        <taxon>Oryzoideae</taxon>
        <taxon>Oryzeae</taxon>
        <taxon>Oryzinae</taxon>
        <taxon>Oryza</taxon>
        <taxon>Oryza sativa</taxon>
    </lineage>
</organism>
<name>Q656Q0_ORYSJ</name>
<keyword evidence="1" id="KW-0812">Transmembrane</keyword>
<accession>Q656Q0</accession>
<reference evidence="2" key="1">
    <citation type="journal article" date="2002" name="Nature">
        <title>The genome sequence and structure of rice chromosome 1.</title>
        <authorList>
            <person name="Sasaki T."/>
            <person name="Matsumoto T."/>
            <person name="Yamamoto K."/>
            <person name="Sakata K."/>
            <person name="Baba T."/>
            <person name="Katayose Y."/>
            <person name="Wu J."/>
            <person name="Niimura Y."/>
            <person name="Cheng Z."/>
            <person name="Nagamura Y."/>
            <person name="Antonio B.A."/>
            <person name="Kanamori H."/>
            <person name="Hosokawa S."/>
            <person name="Masukawa M."/>
            <person name="Arikawa K."/>
            <person name="Chiden Y."/>
            <person name="Hayashi M."/>
            <person name="Okamoto M."/>
            <person name="Ando T."/>
            <person name="Aoki H."/>
            <person name="Arita K."/>
            <person name="Hamada M."/>
            <person name="Harada C."/>
            <person name="Hijishita S."/>
            <person name="Honda M."/>
            <person name="Ichikawa Y."/>
            <person name="Idonuma A."/>
            <person name="Iijima M."/>
            <person name="Ikeda M."/>
            <person name="Ikeno M."/>
            <person name="Itoh S."/>
            <person name="Itoh T."/>
            <person name="Itoh Y."/>
            <person name="Itoh Y."/>
            <person name="Iwabuchi A."/>
            <person name="Kamiya K."/>
            <person name="Karasawa W."/>
            <person name="Katagiri S."/>
            <person name="Kikuta A."/>
            <person name="Kobayashi N."/>
            <person name="Kono I."/>
            <person name="Machita K."/>
            <person name="Maehara T."/>
            <person name="Mizuno H."/>
            <person name="Mizubayashi T."/>
            <person name="Mukai Y."/>
            <person name="Nagasaki H."/>
            <person name="Nakashima M."/>
            <person name="Nakama Y."/>
            <person name="Nakamichi Y."/>
            <person name="Nakamura M."/>
            <person name="Namiki N."/>
            <person name="Negishi M."/>
            <person name="Ohta I."/>
            <person name="Ono N."/>
            <person name="Saji S."/>
            <person name="Sakai K."/>
            <person name="Shibata M."/>
            <person name="Shimokawa T."/>
            <person name="Shomura A."/>
            <person name="Song J."/>
            <person name="Takazaki Y."/>
            <person name="Terasawa K."/>
            <person name="Tsuji K."/>
            <person name="Waki K."/>
            <person name="Yamagata H."/>
            <person name="Yamane H."/>
            <person name="Yoshiki S."/>
            <person name="Yoshihara R."/>
            <person name="Yukawa K."/>
            <person name="Zhong H."/>
            <person name="Iwama H."/>
            <person name="Endo T."/>
            <person name="Ito H."/>
            <person name="Hahn J.H."/>
            <person name="Kim H.I."/>
            <person name="Eun M.Y."/>
            <person name="Yano M."/>
            <person name="Jiang J."/>
            <person name="Gojobori T."/>
        </authorList>
    </citation>
    <scope>NUCLEOTIDE SEQUENCE [LARGE SCALE GENOMIC DNA]</scope>
</reference>
<protein>
    <submittedName>
        <fullName evidence="2">Uncharacterized protein</fullName>
    </submittedName>
</protein>
<feature type="transmembrane region" description="Helical" evidence="1">
    <location>
        <begin position="53"/>
        <end position="74"/>
    </location>
</feature>
<sequence length="82" mass="7639">MSAPGAAAAAPGAAAAAAVPGDGAPGAGAAANVNVNGGSSASQSSGGIFSGYIFLLLLTHSLIPLLVVLVAILLRSWGGSTH</sequence>
<dbReference type="AlphaFoldDB" id="Q656Q0"/>
<proteinExistence type="predicted"/>
<keyword evidence="1" id="KW-1133">Transmembrane helix</keyword>
<keyword evidence="1" id="KW-0472">Membrane</keyword>
<evidence type="ECO:0000313" key="2">
    <source>
        <dbReference type="EMBL" id="BAD45218.1"/>
    </source>
</evidence>
<dbReference type="EMBL" id="AP003432">
    <property type="protein sequence ID" value="BAD45218.1"/>
    <property type="molecule type" value="Genomic_DNA"/>
</dbReference>